<sequence>MTEPFTDDSHPAEPYPGARPGHCFVHLDGSGWPVTPDPGADSGWRVAPDGRDLDDWLADHGEPPLAGRMPVLAYGSNANPAKVTWLRDELGLAGPAVVLRARCTGLAAVWAAGLRKTDGQRPATLAAAPGVEEEHAVWFATAEQLRVLDRCEGRGLRYRLVRVHTGRVTLFDGGVVDSVLAYTGAGTRRMPLLVNGKPVRCADVDQRGARRMGGRPADGDGLDVTPVHGDPSPNDWPDRLFTYGTLQPGMTAWPLVEPFVTGDPEPAALPGALHDTGRGYPALRPGDGPGVPGHVLRLEHPEDALPVLDEYEGDEYRRVRVTLADGRICWTYVWTAGIGDMPVLAGGWAERANGVEKRQ</sequence>
<dbReference type="Gene3D" id="3.10.490.10">
    <property type="entry name" value="Gamma-glutamyl cyclotransferase-like"/>
    <property type="match status" value="1"/>
</dbReference>
<organism evidence="2 3">
    <name type="scientific">Saccharothrix hoggarensis</name>
    <dbReference type="NCBI Taxonomy" id="913853"/>
    <lineage>
        <taxon>Bacteria</taxon>
        <taxon>Bacillati</taxon>
        <taxon>Actinomycetota</taxon>
        <taxon>Actinomycetes</taxon>
        <taxon>Pseudonocardiales</taxon>
        <taxon>Pseudonocardiaceae</taxon>
        <taxon>Saccharothrix</taxon>
    </lineage>
</organism>
<dbReference type="Pfam" id="PF06094">
    <property type="entry name" value="GGACT"/>
    <property type="match status" value="1"/>
</dbReference>
<evidence type="ECO:0000259" key="1">
    <source>
        <dbReference type="Pfam" id="PF06094"/>
    </source>
</evidence>
<proteinExistence type="predicted"/>
<keyword evidence="3" id="KW-1185">Reference proteome</keyword>
<dbReference type="Proteomes" id="UP001597168">
    <property type="component" value="Unassembled WGS sequence"/>
</dbReference>
<dbReference type="SUPFAM" id="SSF110857">
    <property type="entry name" value="Gamma-glutamyl cyclotransferase-like"/>
    <property type="match status" value="1"/>
</dbReference>
<dbReference type="InterPro" id="IPR009288">
    <property type="entry name" value="AIG2-like_dom"/>
</dbReference>
<protein>
    <submittedName>
        <fullName evidence="2">Gamma-glutamylcyclotransferase</fullName>
    </submittedName>
</protein>
<dbReference type="EMBL" id="JBHTLK010000118">
    <property type="protein sequence ID" value="MFD1149698.1"/>
    <property type="molecule type" value="Genomic_DNA"/>
</dbReference>
<feature type="domain" description="Gamma-glutamylcyclotransferase AIG2-like" evidence="1">
    <location>
        <begin position="240"/>
        <end position="348"/>
    </location>
</feature>
<comment type="caution">
    <text evidence="2">The sequence shown here is derived from an EMBL/GenBank/DDBJ whole genome shotgun (WGS) entry which is preliminary data.</text>
</comment>
<dbReference type="RefSeq" id="WP_380725117.1">
    <property type="nucleotide sequence ID" value="NZ_JBHTLK010000118.1"/>
</dbReference>
<evidence type="ECO:0000313" key="2">
    <source>
        <dbReference type="EMBL" id="MFD1149698.1"/>
    </source>
</evidence>
<evidence type="ECO:0000313" key="3">
    <source>
        <dbReference type="Proteomes" id="UP001597168"/>
    </source>
</evidence>
<accession>A0ABW3QXZ3</accession>
<gene>
    <name evidence="2" type="ORF">ACFQ3T_21405</name>
</gene>
<reference evidence="3" key="1">
    <citation type="journal article" date="2019" name="Int. J. Syst. Evol. Microbiol.">
        <title>The Global Catalogue of Microorganisms (GCM) 10K type strain sequencing project: providing services to taxonomists for standard genome sequencing and annotation.</title>
        <authorList>
            <consortium name="The Broad Institute Genomics Platform"/>
            <consortium name="The Broad Institute Genome Sequencing Center for Infectious Disease"/>
            <person name="Wu L."/>
            <person name="Ma J."/>
        </authorList>
    </citation>
    <scope>NUCLEOTIDE SEQUENCE [LARGE SCALE GENOMIC DNA]</scope>
    <source>
        <strain evidence="3">CCUG 60214</strain>
    </source>
</reference>
<name>A0ABW3QXZ3_9PSEU</name>
<dbReference type="CDD" id="cd06661">
    <property type="entry name" value="GGCT_like"/>
    <property type="match status" value="2"/>
</dbReference>
<dbReference type="InterPro" id="IPR036568">
    <property type="entry name" value="GGCT-like_sf"/>
</dbReference>
<dbReference type="InterPro" id="IPR013024">
    <property type="entry name" value="GGCT-like"/>
</dbReference>